<evidence type="ECO:0000313" key="2">
    <source>
        <dbReference type="EMBL" id="MBC5621882.1"/>
    </source>
</evidence>
<accession>A0ABR7D282</accession>
<dbReference type="Proteomes" id="UP000646484">
    <property type="component" value="Unassembled WGS sequence"/>
</dbReference>
<evidence type="ECO:0000256" key="1">
    <source>
        <dbReference type="SAM" id="SignalP"/>
    </source>
</evidence>
<protein>
    <submittedName>
        <fullName evidence="2">Uncharacterized protein</fullName>
    </submittedName>
</protein>
<gene>
    <name evidence="2" type="ORF">H8S64_12310</name>
</gene>
<feature type="signal peptide" evidence="1">
    <location>
        <begin position="1"/>
        <end position="19"/>
    </location>
</feature>
<reference evidence="2 3" key="1">
    <citation type="submission" date="2020-08" db="EMBL/GenBank/DDBJ databases">
        <title>Genome public.</title>
        <authorList>
            <person name="Liu C."/>
            <person name="Sun Q."/>
        </authorList>
    </citation>
    <scope>NUCLEOTIDE SEQUENCE [LARGE SCALE GENOMIC DNA]</scope>
    <source>
        <strain evidence="2 3">NSJ-56</strain>
    </source>
</reference>
<name>A0ABR7D282_9BACT</name>
<feature type="chain" id="PRO_5047050871" evidence="1">
    <location>
        <begin position="20"/>
        <end position="305"/>
    </location>
</feature>
<dbReference type="EMBL" id="JACOOH010000005">
    <property type="protein sequence ID" value="MBC5621882.1"/>
    <property type="molecule type" value="Genomic_DNA"/>
</dbReference>
<sequence length="305" mass="34734">MKRLYLFFLCLFVLHVAGAQEQYQEEKAKIKEIKLSGNYYYADVTMDKLNDARELALQNLILGVQSDLSVGKEIIPRIKEKWQHIALTRENKQRVFAYIYKGDVNEKFAGQKATTGETIEKKDSVEVLPVKKDTLADIPVKDVLVDKDTTGSEERVDVTAVAKEEVVPDTVKTVEVQRVTDTVTVVRKDTVVVTRRDTVVVREVVKEEAPRGTGNPMLDKILTFRKIDELQRYFVEQKEKGKLMFGKLSSAVTPEQCYMVIFSRSGEVTAILGKGMATRRNLTKGTEGDRLENYPNQGKVWFQLY</sequence>
<organism evidence="2 3">
    <name type="scientific">Butyricimonas hominis</name>
    <dbReference type="NCBI Taxonomy" id="2763032"/>
    <lineage>
        <taxon>Bacteria</taxon>
        <taxon>Pseudomonadati</taxon>
        <taxon>Bacteroidota</taxon>
        <taxon>Bacteroidia</taxon>
        <taxon>Bacteroidales</taxon>
        <taxon>Odoribacteraceae</taxon>
        <taxon>Butyricimonas</taxon>
    </lineage>
</organism>
<evidence type="ECO:0000313" key="3">
    <source>
        <dbReference type="Proteomes" id="UP000646484"/>
    </source>
</evidence>
<comment type="caution">
    <text evidence="2">The sequence shown here is derived from an EMBL/GenBank/DDBJ whole genome shotgun (WGS) entry which is preliminary data.</text>
</comment>
<keyword evidence="1" id="KW-0732">Signal</keyword>
<keyword evidence="3" id="KW-1185">Reference proteome</keyword>
<dbReference type="RefSeq" id="WP_186976315.1">
    <property type="nucleotide sequence ID" value="NZ_JACOOH010000005.1"/>
</dbReference>
<proteinExistence type="predicted"/>